<proteinExistence type="predicted"/>
<protein>
    <submittedName>
        <fullName evidence="3">ABC transporter substrate-binding protein</fullName>
    </submittedName>
</protein>
<accession>A0A5S4WYW6</accession>
<feature type="domain" description="SsuA/THI5-like" evidence="2">
    <location>
        <begin position="131"/>
        <end position="336"/>
    </location>
</feature>
<dbReference type="Gene3D" id="3.40.190.10">
    <property type="entry name" value="Periplasmic binding protein-like II"/>
    <property type="match status" value="2"/>
</dbReference>
<sequence>MVGAAIALLYLWEDTREYRGRWELGRARLPLDMNTVSYTEFPAAAVFGLPCMLRASPEISTGSVPSTDILMKRVRPKPHTARFTSRVVAGFGLACVLATFVFIWLTSSPSEGAELPAAAQYKLKLNRAISPASAGTILAASDALFARAGLDVRMVAGSGDGDAIAAVSADENTIGVASAAAFLKARSEGLAIVAFAGCYATSPIEFFTLPDTTLLRPSDLEGKRIGYKRGPELSVVLYEFVAKNSLAQSKLLPIESEEPVQDLLDRKIDVLLGRLDIEGQEFARRNIEYKTLSPASYGVHAAGPVYFVQERTLGKRRTLEKFVIATAAGWSAAYADYDRTIPIIANSIDTPLSRLLITRLMDAQRGFLRPYGTRFGELDERRIRVLHAQLLQRRLLQEPVDLTRAVNYDVLKEAYRSEANNLSRDEP</sequence>
<evidence type="ECO:0000256" key="1">
    <source>
        <dbReference type="SAM" id="Phobius"/>
    </source>
</evidence>
<keyword evidence="1" id="KW-1133">Transmembrane helix</keyword>
<dbReference type="AlphaFoldDB" id="A0A5S4WYW6"/>
<dbReference type="OrthoDB" id="5372616at2"/>
<evidence type="ECO:0000313" key="3">
    <source>
        <dbReference type="EMBL" id="TYL87193.1"/>
    </source>
</evidence>
<dbReference type="SUPFAM" id="SSF53850">
    <property type="entry name" value="Periplasmic binding protein-like II"/>
    <property type="match status" value="1"/>
</dbReference>
<keyword evidence="1" id="KW-0812">Transmembrane</keyword>
<gene>
    <name evidence="3" type="ORF">FXB38_05160</name>
</gene>
<dbReference type="Pfam" id="PF09084">
    <property type="entry name" value="NMT1"/>
    <property type="match status" value="1"/>
</dbReference>
<organism evidence="3 4">
    <name type="scientific">Bradyrhizobium cytisi</name>
    <dbReference type="NCBI Taxonomy" id="515489"/>
    <lineage>
        <taxon>Bacteria</taxon>
        <taxon>Pseudomonadati</taxon>
        <taxon>Pseudomonadota</taxon>
        <taxon>Alphaproteobacteria</taxon>
        <taxon>Hyphomicrobiales</taxon>
        <taxon>Nitrobacteraceae</taxon>
        <taxon>Bradyrhizobium</taxon>
    </lineage>
</organism>
<dbReference type="PANTHER" id="PTHR31528:SF3">
    <property type="entry name" value="THIAMINE BIOSYNTHESIS PROTEIN HI_0357-RELATED"/>
    <property type="match status" value="1"/>
</dbReference>
<evidence type="ECO:0000259" key="2">
    <source>
        <dbReference type="Pfam" id="PF09084"/>
    </source>
</evidence>
<comment type="caution">
    <text evidence="3">The sequence shown here is derived from an EMBL/GenBank/DDBJ whole genome shotgun (WGS) entry which is preliminary data.</text>
</comment>
<dbReference type="InterPro" id="IPR027939">
    <property type="entry name" value="NMT1/THI5"/>
</dbReference>
<dbReference type="InterPro" id="IPR015168">
    <property type="entry name" value="SsuA/THI5"/>
</dbReference>
<keyword evidence="4" id="KW-1185">Reference proteome</keyword>
<reference evidence="3 4" key="1">
    <citation type="submission" date="2019-08" db="EMBL/GenBank/DDBJ databases">
        <title>Bradyrhizobium hipponensis sp. nov., a rhizobium isolated from a Lupinus angustifolius root nodule in Tunisia.</title>
        <authorList>
            <person name="Off K."/>
            <person name="Rejili M."/>
            <person name="Mars M."/>
            <person name="Brachmann A."/>
            <person name="Marin M."/>
        </authorList>
    </citation>
    <scope>NUCLEOTIDE SEQUENCE [LARGE SCALE GENOMIC DNA]</scope>
    <source>
        <strain evidence="3 4">CTAW11</strain>
    </source>
</reference>
<name>A0A5S4WYW6_9BRAD</name>
<dbReference type="Proteomes" id="UP000324853">
    <property type="component" value="Unassembled WGS sequence"/>
</dbReference>
<dbReference type="EMBL" id="VSSR01000009">
    <property type="protein sequence ID" value="TYL87193.1"/>
    <property type="molecule type" value="Genomic_DNA"/>
</dbReference>
<evidence type="ECO:0000313" key="4">
    <source>
        <dbReference type="Proteomes" id="UP000324853"/>
    </source>
</evidence>
<keyword evidence="1" id="KW-0472">Membrane</keyword>
<dbReference type="PANTHER" id="PTHR31528">
    <property type="entry name" value="4-AMINO-5-HYDROXYMETHYL-2-METHYLPYRIMIDINE PHOSPHATE SYNTHASE THI11-RELATED"/>
    <property type="match status" value="1"/>
</dbReference>
<dbReference type="GO" id="GO:0009228">
    <property type="term" value="P:thiamine biosynthetic process"/>
    <property type="evidence" value="ECO:0007669"/>
    <property type="project" value="InterPro"/>
</dbReference>
<feature type="transmembrane region" description="Helical" evidence="1">
    <location>
        <begin position="83"/>
        <end position="105"/>
    </location>
</feature>